<name>A0AAV3R2M5_LITER</name>
<sequence>MVCYHGRILCQWEIGEASPEDPVQIDLIRGVGSSSGNVNENEEGDDLEIREDNVVREGSSSEAQKYLIHSDSEPEGDEQQTISGTKVHAEDYGFQHTSSGDFDGDMGFLFGSSG</sequence>
<organism evidence="2 3">
    <name type="scientific">Lithospermum erythrorhizon</name>
    <name type="common">Purple gromwell</name>
    <name type="synonym">Lithospermum officinale var. erythrorhizon</name>
    <dbReference type="NCBI Taxonomy" id="34254"/>
    <lineage>
        <taxon>Eukaryota</taxon>
        <taxon>Viridiplantae</taxon>
        <taxon>Streptophyta</taxon>
        <taxon>Embryophyta</taxon>
        <taxon>Tracheophyta</taxon>
        <taxon>Spermatophyta</taxon>
        <taxon>Magnoliopsida</taxon>
        <taxon>eudicotyledons</taxon>
        <taxon>Gunneridae</taxon>
        <taxon>Pentapetalae</taxon>
        <taxon>asterids</taxon>
        <taxon>lamiids</taxon>
        <taxon>Boraginales</taxon>
        <taxon>Boraginaceae</taxon>
        <taxon>Boraginoideae</taxon>
        <taxon>Lithospermeae</taxon>
        <taxon>Lithospermum</taxon>
    </lineage>
</organism>
<comment type="caution">
    <text evidence="2">The sequence shown here is derived from an EMBL/GenBank/DDBJ whole genome shotgun (WGS) entry which is preliminary data.</text>
</comment>
<dbReference type="Proteomes" id="UP001454036">
    <property type="component" value="Unassembled WGS sequence"/>
</dbReference>
<dbReference type="EMBL" id="BAABME010007318">
    <property type="protein sequence ID" value="GAA0170609.1"/>
    <property type="molecule type" value="Genomic_DNA"/>
</dbReference>
<reference evidence="2 3" key="1">
    <citation type="submission" date="2024-01" db="EMBL/GenBank/DDBJ databases">
        <title>The complete chloroplast genome sequence of Lithospermum erythrorhizon: insights into the phylogenetic relationship among Boraginaceae species and the maternal lineages of purple gromwells.</title>
        <authorList>
            <person name="Okada T."/>
            <person name="Watanabe K."/>
        </authorList>
    </citation>
    <scope>NUCLEOTIDE SEQUENCE [LARGE SCALE GENOMIC DNA]</scope>
</reference>
<keyword evidence="3" id="KW-1185">Reference proteome</keyword>
<gene>
    <name evidence="2" type="ORF">LIER_24833</name>
</gene>
<feature type="compositionally biased region" description="Acidic residues" evidence="1">
    <location>
        <begin position="40"/>
        <end position="49"/>
    </location>
</feature>
<proteinExistence type="predicted"/>
<feature type="region of interest" description="Disordered" evidence="1">
    <location>
        <begin position="31"/>
        <end position="114"/>
    </location>
</feature>
<evidence type="ECO:0000313" key="2">
    <source>
        <dbReference type="EMBL" id="GAA0170609.1"/>
    </source>
</evidence>
<dbReference type="AlphaFoldDB" id="A0AAV3R2M5"/>
<feature type="compositionally biased region" description="Low complexity" evidence="1">
    <location>
        <begin position="98"/>
        <end position="114"/>
    </location>
</feature>
<evidence type="ECO:0000256" key="1">
    <source>
        <dbReference type="SAM" id="MobiDB-lite"/>
    </source>
</evidence>
<evidence type="ECO:0000313" key="3">
    <source>
        <dbReference type="Proteomes" id="UP001454036"/>
    </source>
</evidence>
<protein>
    <submittedName>
        <fullName evidence="2">Uncharacterized protein</fullName>
    </submittedName>
</protein>
<accession>A0AAV3R2M5</accession>